<proteinExistence type="predicted"/>
<gene>
    <name evidence="1" type="ORF">METZ01_LOCUS124103</name>
</gene>
<dbReference type="AlphaFoldDB" id="A0A381Y2F9"/>
<accession>A0A381Y2F9</accession>
<organism evidence="1">
    <name type="scientific">marine metagenome</name>
    <dbReference type="NCBI Taxonomy" id="408172"/>
    <lineage>
        <taxon>unclassified sequences</taxon>
        <taxon>metagenomes</taxon>
        <taxon>ecological metagenomes</taxon>
    </lineage>
</organism>
<reference evidence="1" key="1">
    <citation type="submission" date="2018-05" db="EMBL/GenBank/DDBJ databases">
        <authorList>
            <person name="Lanie J.A."/>
            <person name="Ng W.-L."/>
            <person name="Kazmierczak K.M."/>
            <person name="Andrzejewski T.M."/>
            <person name="Davidsen T.M."/>
            <person name="Wayne K.J."/>
            <person name="Tettelin H."/>
            <person name="Glass J.I."/>
            <person name="Rusch D."/>
            <person name="Podicherti R."/>
            <person name="Tsui H.-C.T."/>
            <person name="Winkler M.E."/>
        </authorList>
    </citation>
    <scope>NUCLEOTIDE SEQUENCE</scope>
</reference>
<sequence length="41" mass="4909">MIERIDNTITIAQDNHKINIKLDAIDICRLVPNFNKEEHYR</sequence>
<protein>
    <submittedName>
        <fullName evidence="1">Uncharacterized protein</fullName>
    </submittedName>
</protein>
<evidence type="ECO:0000313" key="1">
    <source>
        <dbReference type="EMBL" id="SVA71249.1"/>
    </source>
</evidence>
<dbReference type="EMBL" id="UINC01017249">
    <property type="protein sequence ID" value="SVA71249.1"/>
    <property type="molecule type" value="Genomic_DNA"/>
</dbReference>
<name>A0A381Y2F9_9ZZZZ</name>